<dbReference type="SUPFAM" id="SSF52540">
    <property type="entry name" value="P-loop containing nucleoside triphosphate hydrolases"/>
    <property type="match status" value="1"/>
</dbReference>
<dbReference type="Gene3D" id="3.40.50.300">
    <property type="entry name" value="P-loop containing nucleotide triphosphate hydrolases"/>
    <property type="match status" value="2"/>
</dbReference>
<dbReference type="GeneID" id="104720512"/>
<dbReference type="InterPro" id="IPR027417">
    <property type="entry name" value="P-loop_NTPase"/>
</dbReference>
<dbReference type="Pfam" id="PF13087">
    <property type="entry name" value="AAA_12"/>
    <property type="match status" value="1"/>
</dbReference>
<evidence type="ECO:0000259" key="3">
    <source>
        <dbReference type="Pfam" id="PF13087"/>
    </source>
</evidence>
<feature type="domain" description="DNA2/NAM7 helicase-like C-terminal" evidence="3">
    <location>
        <begin position="634"/>
        <end position="831"/>
    </location>
</feature>
<dbReference type="Pfam" id="PF13086">
    <property type="entry name" value="AAA_11"/>
    <property type="match status" value="2"/>
</dbReference>
<reference evidence="4" key="1">
    <citation type="journal article" date="2014" name="Nat. Commun.">
        <title>The emerging biofuel crop Camelina sativa retains a highly undifferentiated hexaploid genome structure.</title>
        <authorList>
            <person name="Kagale S."/>
            <person name="Koh C."/>
            <person name="Nixon J."/>
            <person name="Bollina V."/>
            <person name="Clarke W.E."/>
            <person name="Tuteja R."/>
            <person name="Spillane C."/>
            <person name="Robinson S.J."/>
            <person name="Links M.G."/>
            <person name="Clarke C."/>
            <person name="Higgins E.E."/>
            <person name="Huebert T."/>
            <person name="Sharpe A.G."/>
            <person name="Parkin I.A."/>
        </authorList>
    </citation>
    <scope>NUCLEOTIDE SEQUENCE [LARGE SCALE GENOMIC DNA]</scope>
    <source>
        <strain evidence="4">cv. DH55</strain>
    </source>
</reference>
<dbReference type="PANTHER" id="PTHR10887">
    <property type="entry name" value="DNA2/NAM7 HELICASE FAMILY"/>
    <property type="match status" value="1"/>
</dbReference>
<dbReference type="InterPro" id="IPR045055">
    <property type="entry name" value="DNA2/NAM7-like"/>
</dbReference>
<feature type="region of interest" description="Disordered" evidence="1">
    <location>
        <begin position="406"/>
        <end position="436"/>
    </location>
</feature>
<keyword evidence="4" id="KW-1185">Reference proteome</keyword>
<reference evidence="5" key="2">
    <citation type="submission" date="2025-08" db="UniProtKB">
        <authorList>
            <consortium name="RefSeq"/>
        </authorList>
    </citation>
    <scope>IDENTIFICATION</scope>
    <source>
        <tissue evidence="5">Leaf</tissue>
    </source>
</reference>
<name>A0ABM1QHS8_CAMSA</name>
<dbReference type="Proteomes" id="UP000694864">
    <property type="component" value="Chromosome 10"/>
</dbReference>
<dbReference type="InterPro" id="IPR041677">
    <property type="entry name" value="DNA2/NAM7_AAA_11"/>
</dbReference>
<dbReference type="CDD" id="cd18808">
    <property type="entry name" value="SF1_C_Upf1"/>
    <property type="match status" value="1"/>
</dbReference>
<dbReference type="InterPro" id="IPR041679">
    <property type="entry name" value="DNA2/NAM7-like_C"/>
</dbReference>
<accession>A0ABM1QHS8</accession>
<evidence type="ECO:0000313" key="5">
    <source>
        <dbReference type="RefSeq" id="XP_019086316.1"/>
    </source>
</evidence>
<organism evidence="4 5">
    <name type="scientific">Camelina sativa</name>
    <name type="common">False flax</name>
    <name type="synonym">Myagrum sativum</name>
    <dbReference type="NCBI Taxonomy" id="90675"/>
    <lineage>
        <taxon>Eukaryota</taxon>
        <taxon>Viridiplantae</taxon>
        <taxon>Streptophyta</taxon>
        <taxon>Embryophyta</taxon>
        <taxon>Tracheophyta</taxon>
        <taxon>Spermatophyta</taxon>
        <taxon>Magnoliopsida</taxon>
        <taxon>eudicotyledons</taxon>
        <taxon>Gunneridae</taxon>
        <taxon>Pentapetalae</taxon>
        <taxon>rosids</taxon>
        <taxon>malvids</taxon>
        <taxon>Brassicales</taxon>
        <taxon>Brassicaceae</taxon>
        <taxon>Camelineae</taxon>
        <taxon>Camelina</taxon>
    </lineage>
</organism>
<dbReference type="InterPro" id="IPR047187">
    <property type="entry name" value="SF1_C_Upf1"/>
</dbReference>
<sequence>MAVDLMDNKERRRLLAKEEQTSLFASVCSWSIKDILNDDLYKEKIKTIPDRFSSVDEYFQCFVPHLLEETRTELFSSFKSLSKSPVFQILSVETRTNEFIIDQDFHDITLKDYDAVDKSEKYEPKCGDIIALSLTEERPRIDDLNPLLLGYVFSVYGNFKFSVHFSRSISKDEKRLFRSGVFLMTLTTNTRIWNALHNEAADSTLIQSVLQETTSATEQCFSCENDVDGSDLDRVLDIIRSAKLNSSQEAAILGCLNTRNCNHNKSVKLIWGPPGPGKTKTVATLLSALLKLKCKTVVCAPTNTAIVAVVSRLLALSKTSTLERTTYGMGNIVLTGNGERMGIKKNRALLNVFFKDRVSKLGKLFSPSCGWKKRLESIIDFLENTEAKYEQHVHELVERAKMIEEEKKKKKKKEADERKKERSEKKKEDDESVTEEVEEMRMQEVVNIPTFGEFVKKNFNGLREELGFDMVNLCTHLPKSFISSRDVKNMIAARQALHRVRYFLMENSSRDDFKKGGFRYNCFNRLISVDALGFLCLLPKCFGIPSLGNFEDIRKFCLQNADIIFCTASGATNMNPARIGSVNLLVIDEAAQLKECESVAALQLPGLRHALLIGDEYQLPAMVHNDECEKAKFGRSLFERLVLIGHNKHLLNVQYRMHLSISRFPNKEFYDGRITDASFVQESNYEKRFLQGNMFGSFSFINVGRGKEEFGDGHSPKNMVEVAVISEIISNLFKVSSQRRQKMSVGVISPYKGQVTAIQDRIGDKYGSLPDQLFTLNVQSVDGFQGGEEDVIIISTVRSNVKGNVGFLNNRQRANVALTRARHCLWVIGNEMTLALSGSIWTKLISESRTRGCFFNAADDKNLSDAMSDALLDDVSSSFRSFSIRNDYGRRDGW</sequence>
<evidence type="ECO:0000313" key="4">
    <source>
        <dbReference type="Proteomes" id="UP000694864"/>
    </source>
</evidence>
<dbReference type="RefSeq" id="XP_019086316.1">
    <property type="nucleotide sequence ID" value="XM_019230771.1"/>
</dbReference>
<feature type="compositionally biased region" description="Basic and acidic residues" evidence="1">
    <location>
        <begin position="406"/>
        <end position="429"/>
    </location>
</feature>
<dbReference type="PANTHER" id="PTHR10887:SF468">
    <property type="entry name" value="P-LOOP CONTAINING NUCLEOSIDE TRIPHOSPHATE HYDROLASES SUPERFAMILY PROTEIN"/>
    <property type="match status" value="1"/>
</dbReference>
<evidence type="ECO:0000256" key="1">
    <source>
        <dbReference type="SAM" id="MobiDB-lite"/>
    </source>
</evidence>
<protein>
    <submittedName>
        <fullName evidence="5">Uncharacterized protein LOC104720512</fullName>
    </submittedName>
</protein>
<feature type="domain" description="DNA2/NAM7 helicase helicase" evidence="2">
    <location>
        <begin position="243"/>
        <end position="433"/>
    </location>
</feature>
<gene>
    <name evidence="5" type="primary">LOC104720512</name>
</gene>
<proteinExistence type="predicted"/>
<feature type="domain" description="DNA2/NAM7 helicase helicase" evidence="2">
    <location>
        <begin position="553"/>
        <end position="625"/>
    </location>
</feature>
<evidence type="ECO:0000259" key="2">
    <source>
        <dbReference type="Pfam" id="PF13086"/>
    </source>
</evidence>